<evidence type="ECO:0000313" key="3">
    <source>
        <dbReference type="Proteomes" id="UP000218209"/>
    </source>
</evidence>
<evidence type="ECO:0000313" key="2">
    <source>
        <dbReference type="EMBL" id="OSX70401.1"/>
    </source>
</evidence>
<feature type="non-terminal residue" evidence="2">
    <location>
        <position position="1"/>
    </location>
</feature>
<gene>
    <name evidence="2" type="ORF">BU14_0769s0007</name>
</gene>
<keyword evidence="1" id="KW-0732">Signal</keyword>
<proteinExistence type="predicted"/>
<feature type="chain" id="PRO_5012936819" evidence="1">
    <location>
        <begin position="32"/>
        <end position="144"/>
    </location>
</feature>
<evidence type="ECO:0000256" key="1">
    <source>
        <dbReference type="SAM" id="SignalP"/>
    </source>
</evidence>
<accession>A0A1X6NP69</accession>
<dbReference type="AlphaFoldDB" id="A0A1X6NP69"/>
<reference evidence="2 3" key="1">
    <citation type="submission" date="2017-03" db="EMBL/GenBank/DDBJ databases">
        <title>WGS assembly of Porphyra umbilicalis.</title>
        <authorList>
            <person name="Brawley S.H."/>
            <person name="Blouin N.A."/>
            <person name="Ficko-Blean E."/>
            <person name="Wheeler G.L."/>
            <person name="Lohr M."/>
            <person name="Goodson H.V."/>
            <person name="Jenkins J.W."/>
            <person name="Blaby-Haas C.E."/>
            <person name="Helliwell K.E."/>
            <person name="Chan C."/>
            <person name="Marriage T."/>
            <person name="Bhattacharya D."/>
            <person name="Klein A.S."/>
            <person name="Badis Y."/>
            <person name="Brodie J."/>
            <person name="Cao Y."/>
            <person name="Collen J."/>
            <person name="Dittami S.M."/>
            <person name="Gachon C.M."/>
            <person name="Green B.R."/>
            <person name="Karpowicz S."/>
            <person name="Kim J.W."/>
            <person name="Kudahl U."/>
            <person name="Lin S."/>
            <person name="Michel G."/>
            <person name="Mittag M."/>
            <person name="Olson B.J."/>
            <person name="Pangilinan J."/>
            <person name="Peng Y."/>
            <person name="Qiu H."/>
            <person name="Shu S."/>
            <person name="Singer J.T."/>
            <person name="Smith A.G."/>
            <person name="Sprecher B.N."/>
            <person name="Wagner V."/>
            <person name="Wang W."/>
            <person name="Wang Z.-Y."/>
            <person name="Yan J."/>
            <person name="Yarish C."/>
            <person name="Zoeuner-Riek S."/>
            <person name="Zhuang Y."/>
            <person name="Zou Y."/>
            <person name="Lindquist E.A."/>
            <person name="Grimwood J."/>
            <person name="Barry K."/>
            <person name="Rokhsar D.S."/>
            <person name="Schmutz J."/>
            <person name="Stiller J.W."/>
            <person name="Grossman A.R."/>
            <person name="Prochnik S.E."/>
        </authorList>
    </citation>
    <scope>NUCLEOTIDE SEQUENCE [LARGE SCALE GENOMIC DNA]</scope>
    <source>
        <strain evidence="2">4086291</strain>
    </source>
</reference>
<sequence length="144" mass="15327">ADVTTTRRALLPLLALPLLAAVGGAPAPARADRTAAATRVAIDRYLPRIREAAATLRSIRDAVEAGDTAAAVASIESKPFDIKVRNALIIYSGTFSDNYVSERTAAMKSDVKRMYDALATAVKALNAYGRRGRLPQDVTEALTL</sequence>
<name>A0A1X6NP69_PORUM</name>
<keyword evidence="3" id="KW-1185">Reference proteome</keyword>
<dbReference type="Proteomes" id="UP000218209">
    <property type="component" value="Unassembled WGS sequence"/>
</dbReference>
<dbReference type="EMBL" id="KV919264">
    <property type="protein sequence ID" value="OSX70401.1"/>
    <property type="molecule type" value="Genomic_DNA"/>
</dbReference>
<protein>
    <submittedName>
        <fullName evidence="2">Uncharacterized protein</fullName>
    </submittedName>
</protein>
<organism evidence="2 3">
    <name type="scientific">Porphyra umbilicalis</name>
    <name type="common">Purple laver</name>
    <name type="synonym">Red alga</name>
    <dbReference type="NCBI Taxonomy" id="2786"/>
    <lineage>
        <taxon>Eukaryota</taxon>
        <taxon>Rhodophyta</taxon>
        <taxon>Bangiophyceae</taxon>
        <taxon>Bangiales</taxon>
        <taxon>Bangiaceae</taxon>
        <taxon>Porphyra</taxon>
    </lineage>
</organism>
<feature type="signal peptide" evidence="1">
    <location>
        <begin position="1"/>
        <end position="31"/>
    </location>
</feature>